<evidence type="ECO:0008006" key="5">
    <source>
        <dbReference type="Google" id="ProtNLM"/>
    </source>
</evidence>
<dbReference type="AlphaFoldDB" id="A0A2L1UJ97"/>
<proteinExistence type="predicted"/>
<gene>
    <name evidence="3" type="ORF">ERICIII_04433</name>
</gene>
<reference evidence="4" key="1">
    <citation type="submission" date="2017-02" db="EMBL/GenBank/DDBJ databases">
        <title>Delineation of Paenibacillus larvae strains originating from foulbrood outbreaks.</title>
        <authorList>
            <person name="Beims H."/>
            <person name="Bunk B."/>
            <person name="Sproeer C."/>
            <person name="Mohr K.I."/>
            <person name="Pradella S."/>
            <person name="Guenther G."/>
            <person name="Rohde M."/>
            <person name="von der Ohe W."/>
            <person name="Steinert M."/>
        </authorList>
    </citation>
    <scope>NUCLEOTIDE SEQUENCE [LARGE SCALE GENOMIC DNA]</scope>
    <source>
        <strain evidence="4">Eric_III</strain>
    </source>
</reference>
<accession>A0A2L1UJ97</accession>
<dbReference type="EMBL" id="CP019655">
    <property type="protein sequence ID" value="AVF28492.1"/>
    <property type="molecule type" value="Genomic_DNA"/>
</dbReference>
<feature type="domain" description="Conserved hypothetical protein CHP02679 N terminus" evidence="2">
    <location>
        <begin position="34"/>
        <end position="247"/>
    </location>
</feature>
<dbReference type="Proteomes" id="UP000239833">
    <property type="component" value="Chromosome"/>
</dbReference>
<dbReference type="Pfam" id="PF09664">
    <property type="entry name" value="DUF2399"/>
    <property type="match status" value="1"/>
</dbReference>
<dbReference type="Pfam" id="PF11796">
    <property type="entry name" value="DUF3323"/>
    <property type="match status" value="1"/>
</dbReference>
<evidence type="ECO:0000259" key="1">
    <source>
        <dbReference type="Pfam" id="PF09664"/>
    </source>
</evidence>
<evidence type="ECO:0000259" key="2">
    <source>
        <dbReference type="Pfam" id="PF11796"/>
    </source>
</evidence>
<organism evidence="3 4">
    <name type="scientific">Paenibacillus larvae subsp. larvae</name>
    <dbReference type="NCBI Taxonomy" id="147375"/>
    <lineage>
        <taxon>Bacteria</taxon>
        <taxon>Bacillati</taxon>
        <taxon>Bacillota</taxon>
        <taxon>Bacilli</taxon>
        <taxon>Bacillales</taxon>
        <taxon>Paenibacillaceae</taxon>
        <taxon>Paenibacillus</taxon>
    </lineage>
</organism>
<name>A0A2L1UJ97_9BACL</name>
<evidence type="ECO:0000313" key="3">
    <source>
        <dbReference type="EMBL" id="AVF28492.1"/>
    </source>
</evidence>
<dbReference type="RefSeq" id="WP_077996244.1">
    <property type="nucleotide sequence ID" value="NZ_CP019655.1"/>
</dbReference>
<evidence type="ECO:0000313" key="4">
    <source>
        <dbReference type="Proteomes" id="UP000239833"/>
    </source>
</evidence>
<dbReference type="InterPro" id="IPR024465">
    <property type="entry name" value="DUF2399"/>
</dbReference>
<sequence length="437" mass="50241">MDINQTVFELKKDGHFTRLFQLFVSRYESYGSFGNVRFKAMPEEHRSIASFLREYKPLPPSGMISVSSKKFQKAIDRSKYRGIELHELLEAYFGKPLITKREEVESASHKRKDWLLAHRQSCQTPECLRLLNDLLSNSERSKRIELTYKRDESAFKQIFPYLCTILSKMPIRPIVRLPIFSSHVTGNPHSLDRGKLLRHILIDVLIWKEEGTQVRSELNAEDEVELLFRHGILQEDMNNKITVIGLLATKDGKECRKLKGAYEDRSYLDLSLRDISRFSTCVSVNNYLYIVENPVVFSAILDYFEGKGRIPSVVCTYGQPRLSALQLLDRVVASAPSITLMYSGDFDPEGVMMANRTLLRYPQNAVPWRYSIADYEETAPSTPIEDIARLNQLNQVGSTDLILVAKAIMERQMAGYQEELIPLLIKDIESNLVMIEM</sequence>
<protein>
    <recommendedName>
        <fullName evidence="5">TIGR02679 family protein</fullName>
    </recommendedName>
</protein>
<dbReference type="GeneID" id="64220730"/>
<dbReference type="InterPro" id="IPR024466">
    <property type="entry name" value="CHP02679_N"/>
</dbReference>
<feature type="domain" description="DUF2399" evidence="1">
    <location>
        <begin position="269"/>
        <end position="428"/>
    </location>
</feature>